<evidence type="ECO:0000313" key="2">
    <source>
        <dbReference type="EMBL" id="CAB4716252.1"/>
    </source>
</evidence>
<evidence type="ECO:0000313" key="5">
    <source>
        <dbReference type="EMBL" id="CAB4897045.1"/>
    </source>
</evidence>
<gene>
    <name evidence="2" type="ORF">UFOPK2658_00710</name>
    <name evidence="3" type="ORF">UFOPK3004_00410</name>
    <name evidence="4" type="ORF">UFOPK3304_00712</name>
    <name evidence="5" type="ORF">UFOPK3494_00735</name>
</gene>
<proteinExistence type="predicted"/>
<dbReference type="Pfam" id="PF13156">
    <property type="entry name" value="Mrr_cat_2"/>
    <property type="match status" value="1"/>
</dbReference>
<name>A0A6J6QZD0_9ZZZZ</name>
<dbReference type="SUPFAM" id="SSF52980">
    <property type="entry name" value="Restriction endonuclease-like"/>
    <property type="match status" value="1"/>
</dbReference>
<evidence type="ECO:0000313" key="4">
    <source>
        <dbReference type="EMBL" id="CAB4865635.1"/>
    </source>
</evidence>
<dbReference type="InterPro" id="IPR011335">
    <property type="entry name" value="Restrct_endonuc-II-like"/>
</dbReference>
<sequence length="133" mass="15327">MGQISDFRTLLSTLSAEALARGKQFERVTKWWLENDPIHSRQIEKVWLWDEWPEYPGRDIGIDLVAQLFDGSLMAIQAKCVDESRSIPKSELGLEVHFCIVRMRLLIEFSPWLAVLSGLNRGLTVFMAYCIKV</sequence>
<dbReference type="InterPro" id="IPR039442">
    <property type="entry name" value="Mrr-like_dom"/>
</dbReference>
<organism evidence="2">
    <name type="scientific">freshwater metagenome</name>
    <dbReference type="NCBI Taxonomy" id="449393"/>
    <lineage>
        <taxon>unclassified sequences</taxon>
        <taxon>metagenomes</taxon>
        <taxon>ecological metagenomes</taxon>
    </lineage>
</organism>
<dbReference type="EMBL" id="CAFBMF010000035">
    <property type="protein sequence ID" value="CAB4897045.1"/>
    <property type="molecule type" value="Genomic_DNA"/>
</dbReference>
<reference evidence="2" key="1">
    <citation type="submission" date="2020-05" db="EMBL/GenBank/DDBJ databases">
        <authorList>
            <person name="Chiriac C."/>
            <person name="Salcher M."/>
            <person name="Ghai R."/>
            <person name="Kavagutti S V."/>
        </authorList>
    </citation>
    <scope>NUCLEOTIDE SEQUENCE</scope>
</reference>
<protein>
    <submittedName>
        <fullName evidence="2">Unannotated protein</fullName>
    </submittedName>
</protein>
<dbReference type="AlphaFoldDB" id="A0A6J6QZD0"/>
<dbReference type="EMBL" id="CAEZYH010000021">
    <property type="protein sequence ID" value="CAB4716252.1"/>
    <property type="molecule type" value="Genomic_DNA"/>
</dbReference>
<dbReference type="EMBL" id="CAFAAL010000021">
    <property type="protein sequence ID" value="CAB4796764.1"/>
    <property type="molecule type" value="Genomic_DNA"/>
</dbReference>
<accession>A0A6J6QZD0</accession>
<evidence type="ECO:0000313" key="3">
    <source>
        <dbReference type="EMBL" id="CAB4796764.1"/>
    </source>
</evidence>
<dbReference type="EMBL" id="CAFBLJ010000028">
    <property type="protein sequence ID" value="CAB4865635.1"/>
    <property type="molecule type" value="Genomic_DNA"/>
</dbReference>
<evidence type="ECO:0000259" key="1">
    <source>
        <dbReference type="Pfam" id="PF13156"/>
    </source>
</evidence>
<feature type="domain" description="Mrr-like" evidence="1">
    <location>
        <begin position="35"/>
        <end position="92"/>
    </location>
</feature>